<dbReference type="Proteomes" id="UP000825935">
    <property type="component" value="Chromosome 15"/>
</dbReference>
<keyword evidence="2" id="KW-1185">Reference proteome</keyword>
<accession>A0A8T2T1T5</accession>
<sequence>MLKSTSGKLDLQNLFNCKSSVFLVKKTCSCTQNFFNKCEAQRAIRTCASKERTKEGREDVQEKEEKMKACLSFLSLRIPPSSFFLSPLYSPLHSLIFRCVHS</sequence>
<reference evidence="1" key="1">
    <citation type="submission" date="2021-08" db="EMBL/GenBank/DDBJ databases">
        <title>WGS assembly of Ceratopteris richardii.</title>
        <authorList>
            <person name="Marchant D.B."/>
            <person name="Chen G."/>
            <person name="Jenkins J."/>
            <person name="Shu S."/>
            <person name="Leebens-Mack J."/>
            <person name="Grimwood J."/>
            <person name="Schmutz J."/>
            <person name="Soltis P."/>
            <person name="Soltis D."/>
            <person name="Chen Z.-H."/>
        </authorList>
    </citation>
    <scope>NUCLEOTIDE SEQUENCE</scope>
    <source>
        <strain evidence="1">Whitten #5841</strain>
        <tissue evidence="1">Leaf</tissue>
    </source>
</reference>
<evidence type="ECO:0000313" key="2">
    <source>
        <dbReference type="Proteomes" id="UP000825935"/>
    </source>
</evidence>
<proteinExistence type="predicted"/>
<name>A0A8T2T1T5_CERRI</name>
<protein>
    <submittedName>
        <fullName evidence="1">Uncharacterized protein</fullName>
    </submittedName>
</protein>
<dbReference type="AlphaFoldDB" id="A0A8T2T1T5"/>
<gene>
    <name evidence="1" type="ORF">KP509_15G023200</name>
</gene>
<organism evidence="1 2">
    <name type="scientific">Ceratopteris richardii</name>
    <name type="common">Triangle waterfern</name>
    <dbReference type="NCBI Taxonomy" id="49495"/>
    <lineage>
        <taxon>Eukaryota</taxon>
        <taxon>Viridiplantae</taxon>
        <taxon>Streptophyta</taxon>
        <taxon>Embryophyta</taxon>
        <taxon>Tracheophyta</taxon>
        <taxon>Polypodiopsida</taxon>
        <taxon>Polypodiidae</taxon>
        <taxon>Polypodiales</taxon>
        <taxon>Pteridineae</taxon>
        <taxon>Pteridaceae</taxon>
        <taxon>Parkerioideae</taxon>
        <taxon>Ceratopteris</taxon>
    </lineage>
</organism>
<comment type="caution">
    <text evidence="1">The sequence shown here is derived from an EMBL/GenBank/DDBJ whole genome shotgun (WGS) entry which is preliminary data.</text>
</comment>
<dbReference type="EMBL" id="CM035420">
    <property type="protein sequence ID" value="KAH7404395.1"/>
    <property type="molecule type" value="Genomic_DNA"/>
</dbReference>
<evidence type="ECO:0000313" key="1">
    <source>
        <dbReference type="EMBL" id="KAH7404395.1"/>
    </source>
</evidence>